<protein>
    <submittedName>
        <fullName evidence="2">Uncharacterized protein</fullName>
    </submittedName>
</protein>
<accession>A0A1L7XPY1</accession>
<feature type="compositionally biased region" description="Basic and acidic residues" evidence="1">
    <location>
        <begin position="440"/>
        <end position="450"/>
    </location>
</feature>
<dbReference type="AlphaFoldDB" id="A0A1L7XPY1"/>
<evidence type="ECO:0000313" key="3">
    <source>
        <dbReference type="Proteomes" id="UP000184330"/>
    </source>
</evidence>
<sequence length="499" mass="55600">MSHLNPEDLCTDDLFLVMHASRVKTCPSRFACADLQAMEPGIRLARFDSIAAITASMIFFAETDDPQTYLFKGRDILLAHLDMFEGLTNCAQSILLEPTMDDPTSTIAIGPAPTLQSQADLRVCDSLGRLESEVPYRVPINADMAALLSLNPACAFAFIEDICQHDSVWVKNNAENIDINPLELWPEAVCSMMSGLHIDLICGDFTFLNLQIVADLKVKLGNQVAPNTLPPAIYLTAVANLWSRFQSFEKNLIARLSQYAHGAPGMRDLYLLEESDGEKKPEALVNTPNMLRNLIQALLSRLDGPPRVLSIRLILDQIERLFMTSESDRDTSSLISGILSDLMLIDHLGSAVSQFSWVYGIERKLEQIPHDLRSNASPVWIWKRQWLIKAEEELRGNATNTDDTGPPQGVERETPVDVEGDWELQGNVEEASVPNAWPTESDKPGQRYYKEGLQQSEEPEAKSEFITGTKTIVVPRRAKDILDSILYNPRQKGKPAPIA</sequence>
<name>A0A1L7XPY1_9HELO</name>
<proteinExistence type="predicted"/>
<dbReference type="STRING" id="576137.A0A1L7XPY1"/>
<dbReference type="Proteomes" id="UP000184330">
    <property type="component" value="Unassembled WGS sequence"/>
</dbReference>
<evidence type="ECO:0000313" key="2">
    <source>
        <dbReference type="EMBL" id="CZR67075.1"/>
    </source>
</evidence>
<organism evidence="2 3">
    <name type="scientific">Phialocephala subalpina</name>
    <dbReference type="NCBI Taxonomy" id="576137"/>
    <lineage>
        <taxon>Eukaryota</taxon>
        <taxon>Fungi</taxon>
        <taxon>Dikarya</taxon>
        <taxon>Ascomycota</taxon>
        <taxon>Pezizomycotina</taxon>
        <taxon>Leotiomycetes</taxon>
        <taxon>Helotiales</taxon>
        <taxon>Mollisiaceae</taxon>
        <taxon>Phialocephala</taxon>
        <taxon>Phialocephala fortinii species complex</taxon>
    </lineage>
</organism>
<feature type="region of interest" description="Disordered" evidence="1">
    <location>
        <begin position="434"/>
        <end position="463"/>
    </location>
</feature>
<keyword evidence="3" id="KW-1185">Reference proteome</keyword>
<dbReference type="EMBL" id="FJOG01000041">
    <property type="protein sequence ID" value="CZR67075.1"/>
    <property type="molecule type" value="Genomic_DNA"/>
</dbReference>
<reference evidence="2 3" key="1">
    <citation type="submission" date="2016-03" db="EMBL/GenBank/DDBJ databases">
        <authorList>
            <person name="Ploux O."/>
        </authorList>
    </citation>
    <scope>NUCLEOTIDE SEQUENCE [LARGE SCALE GENOMIC DNA]</scope>
    <source>
        <strain evidence="2 3">UAMH 11012</strain>
    </source>
</reference>
<evidence type="ECO:0000256" key="1">
    <source>
        <dbReference type="SAM" id="MobiDB-lite"/>
    </source>
</evidence>
<gene>
    <name evidence="2" type="ORF">PAC_16974</name>
</gene>